<evidence type="ECO:0000259" key="2">
    <source>
        <dbReference type="Pfam" id="PF07859"/>
    </source>
</evidence>
<keyword evidence="1" id="KW-0378">Hydrolase</keyword>
<gene>
    <name evidence="3" type="ORF">S01H1_44310</name>
</gene>
<dbReference type="EMBL" id="BARS01028262">
    <property type="protein sequence ID" value="GAG06377.1"/>
    <property type="molecule type" value="Genomic_DNA"/>
</dbReference>
<proteinExistence type="predicted"/>
<dbReference type="PANTHER" id="PTHR48081:SF30">
    <property type="entry name" value="ACETYL-HYDROLASE LIPR-RELATED"/>
    <property type="match status" value="1"/>
</dbReference>
<comment type="caution">
    <text evidence="3">The sequence shown here is derived from an EMBL/GenBank/DDBJ whole genome shotgun (WGS) entry which is preliminary data.</text>
</comment>
<evidence type="ECO:0000256" key="1">
    <source>
        <dbReference type="ARBA" id="ARBA00022801"/>
    </source>
</evidence>
<dbReference type="InterPro" id="IPR029058">
    <property type="entry name" value="AB_hydrolase_fold"/>
</dbReference>
<sequence length="141" mass="15358">ALRDAGDPLPAAAVCLSPWVDLEQVGESMTTKAEVDPLIQREVGVRWAKVYLGDAHPRTSLAAPLYADLKGLPPLLIQVGTAEILLDDATRLAERAKSAGVDVALEVWDDMFHVWQFFAGMLPEGQQAIDRIGEFIRKHAG</sequence>
<dbReference type="AlphaFoldDB" id="X0V4R3"/>
<dbReference type="SUPFAM" id="SSF53474">
    <property type="entry name" value="alpha/beta-Hydrolases"/>
    <property type="match status" value="1"/>
</dbReference>
<protein>
    <recommendedName>
        <fullName evidence="2">Alpha/beta hydrolase fold-3 domain-containing protein</fullName>
    </recommendedName>
</protein>
<feature type="domain" description="Alpha/beta hydrolase fold-3" evidence="2">
    <location>
        <begin position="2"/>
        <end position="116"/>
    </location>
</feature>
<name>X0V4R3_9ZZZZ</name>
<organism evidence="3">
    <name type="scientific">marine sediment metagenome</name>
    <dbReference type="NCBI Taxonomy" id="412755"/>
    <lineage>
        <taxon>unclassified sequences</taxon>
        <taxon>metagenomes</taxon>
        <taxon>ecological metagenomes</taxon>
    </lineage>
</organism>
<accession>X0V4R3</accession>
<reference evidence="3" key="1">
    <citation type="journal article" date="2014" name="Front. Microbiol.">
        <title>High frequency of phylogenetically diverse reductive dehalogenase-homologous genes in deep subseafloor sedimentary metagenomes.</title>
        <authorList>
            <person name="Kawai M."/>
            <person name="Futagami T."/>
            <person name="Toyoda A."/>
            <person name="Takaki Y."/>
            <person name="Nishi S."/>
            <person name="Hori S."/>
            <person name="Arai W."/>
            <person name="Tsubouchi T."/>
            <person name="Morono Y."/>
            <person name="Uchiyama I."/>
            <person name="Ito T."/>
            <person name="Fujiyama A."/>
            <person name="Inagaki F."/>
            <person name="Takami H."/>
        </authorList>
    </citation>
    <scope>NUCLEOTIDE SEQUENCE</scope>
    <source>
        <strain evidence="3">Expedition CK06-06</strain>
    </source>
</reference>
<dbReference type="Gene3D" id="3.40.50.1820">
    <property type="entry name" value="alpha/beta hydrolase"/>
    <property type="match status" value="1"/>
</dbReference>
<feature type="non-terminal residue" evidence="3">
    <location>
        <position position="1"/>
    </location>
</feature>
<dbReference type="InterPro" id="IPR050300">
    <property type="entry name" value="GDXG_lipolytic_enzyme"/>
</dbReference>
<dbReference type="Pfam" id="PF07859">
    <property type="entry name" value="Abhydrolase_3"/>
    <property type="match status" value="1"/>
</dbReference>
<dbReference type="PANTHER" id="PTHR48081">
    <property type="entry name" value="AB HYDROLASE SUPERFAMILY PROTEIN C4A8.06C"/>
    <property type="match status" value="1"/>
</dbReference>
<evidence type="ECO:0000313" key="3">
    <source>
        <dbReference type="EMBL" id="GAG06377.1"/>
    </source>
</evidence>
<dbReference type="GO" id="GO:0004806">
    <property type="term" value="F:triacylglycerol lipase activity"/>
    <property type="evidence" value="ECO:0007669"/>
    <property type="project" value="TreeGrafter"/>
</dbReference>
<dbReference type="InterPro" id="IPR013094">
    <property type="entry name" value="AB_hydrolase_3"/>
</dbReference>